<evidence type="ECO:0000313" key="9">
    <source>
        <dbReference type="EMBL" id="OQR96198.1"/>
    </source>
</evidence>
<dbReference type="PANTHER" id="PTHR22930">
    <property type="match status" value="1"/>
</dbReference>
<evidence type="ECO:0000259" key="8">
    <source>
        <dbReference type="Pfam" id="PF13359"/>
    </source>
</evidence>
<comment type="similarity">
    <text evidence="3">Belongs to the HARBI1 family.</text>
</comment>
<dbReference type="AlphaFoldDB" id="A0A1V9ZDY3"/>
<dbReference type="Pfam" id="PF13359">
    <property type="entry name" value="DDE_Tnp_4"/>
    <property type="match status" value="1"/>
</dbReference>
<gene>
    <name evidence="9" type="ORF">THRCLA_22017</name>
</gene>
<organism evidence="9 10">
    <name type="scientific">Thraustotheca clavata</name>
    <dbReference type="NCBI Taxonomy" id="74557"/>
    <lineage>
        <taxon>Eukaryota</taxon>
        <taxon>Sar</taxon>
        <taxon>Stramenopiles</taxon>
        <taxon>Oomycota</taxon>
        <taxon>Saprolegniomycetes</taxon>
        <taxon>Saprolegniales</taxon>
        <taxon>Achlyaceae</taxon>
        <taxon>Thraustotheca</taxon>
    </lineage>
</organism>
<dbReference type="EMBL" id="JNBS01001981">
    <property type="protein sequence ID" value="OQR96198.1"/>
    <property type="molecule type" value="Genomic_DNA"/>
</dbReference>
<proteinExistence type="inferred from homology"/>
<feature type="domain" description="DDE Tnp4" evidence="8">
    <location>
        <begin position="84"/>
        <end position="219"/>
    </location>
</feature>
<dbReference type="GO" id="GO:0005634">
    <property type="term" value="C:nucleus"/>
    <property type="evidence" value="ECO:0007669"/>
    <property type="project" value="UniProtKB-SubCell"/>
</dbReference>
<reference evidence="9 10" key="1">
    <citation type="journal article" date="2014" name="Genome Biol. Evol.">
        <title>The secreted proteins of Achlya hypogyna and Thraustotheca clavata identify the ancestral oomycete secretome and reveal gene acquisitions by horizontal gene transfer.</title>
        <authorList>
            <person name="Misner I."/>
            <person name="Blouin N."/>
            <person name="Leonard G."/>
            <person name="Richards T.A."/>
            <person name="Lane C.E."/>
        </authorList>
    </citation>
    <scope>NUCLEOTIDE SEQUENCE [LARGE SCALE GENOMIC DNA]</scope>
    <source>
        <strain evidence="9 10">ATCC 34112</strain>
    </source>
</reference>
<evidence type="ECO:0000256" key="4">
    <source>
        <dbReference type="ARBA" id="ARBA00022722"/>
    </source>
</evidence>
<dbReference type="InterPro" id="IPR027806">
    <property type="entry name" value="HARBI1_dom"/>
</dbReference>
<keyword evidence="5" id="KW-0479">Metal-binding</keyword>
<evidence type="ECO:0000256" key="2">
    <source>
        <dbReference type="ARBA" id="ARBA00004123"/>
    </source>
</evidence>
<comment type="cofactor">
    <cofactor evidence="1">
        <name>a divalent metal cation</name>
        <dbReference type="ChEBI" id="CHEBI:60240"/>
    </cofactor>
</comment>
<dbReference type="STRING" id="74557.A0A1V9ZDY3"/>
<keyword evidence="6" id="KW-0378">Hydrolase</keyword>
<accession>A0A1V9ZDY3</accession>
<evidence type="ECO:0000256" key="1">
    <source>
        <dbReference type="ARBA" id="ARBA00001968"/>
    </source>
</evidence>
<sequence length="229" mass="25909">MTSSERVACTLHYSTHSDGYESTALLFAISKARARAYCQEVCLLLQHNINQFIHLLTTCSEWRDLRNNFYAIAGFPNCYGALDGWYSRKGFTAFNLQAVVDSNLKYMSKSIRSGSQNDKALFNNSQLGKTCHRQLPAGGCLVADAGYKLQGHIMTPYVIHAAMSPSEALYNFQHSRTRIAVERSFGIWKSKFRVFKSNLLQADLWEMAMIIEATIVLHNLFIDNNSDED</sequence>
<evidence type="ECO:0000256" key="3">
    <source>
        <dbReference type="ARBA" id="ARBA00006958"/>
    </source>
</evidence>
<evidence type="ECO:0000256" key="6">
    <source>
        <dbReference type="ARBA" id="ARBA00022801"/>
    </source>
</evidence>
<dbReference type="Proteomes" id="UP000243217">
    <property type="component" value="Unassembled WGS sequence"/>
</dbReference>
<dbReference type="GO" id="GO:0004518">
    <property type="term" value="F:nuclease activity"/>
    <property type="evidence" value="ECO:0007669"/>
    <property type="project" value="UniProtKB-KW"/>
</dbReference>
<dbReference type="InterPro" id="IPR045249">
    <property type="entry name" value="HARBI1-like"/>
</dbReference>
<dbReference type="GO" id="GO:0016787">
    <property type="term" value="F:hydrolase activity"/>
    <property type="evidence" value="ECO:0007669"/>
    <property type="project" value="UniProtKB-KW"/>
</dbReference>
<dbReference type="PANTHER" id="PTHR22930:SF85">
    <property type="entry name" value="GH03217P-RELATED"/>
    <property type="match status" value="1"/>
</dbReference>
<comment type="caution">
    <text evidence="9">The sequence shown here is derived from an EMBL/GenBank/DDBJ whole genome shotgun (WGS) entry which is preliminary data.</text>
</comment>
<comment type="subcellular location">
    <subcellularLocation>
        <location evidence="2">Nucleus</location>
    </subcellularLocation>
</comment>
<keyword evidence="4" id="KW-0540">Nuclease</keyword>
<name>A0A1V9ZDY3_9STRA</name>
<dbReference type="OrthoDB" id="165537at2759"/>
<evidence type="ECO:0000256" key="7">
    <source>
        <dbReference type="ARBA" id="ARBA00023242"/>
    </source>
</evidence>
<evidence type="ECO:0000313" key="10">
    <source>
        <dbReference type="Proteomes" id="UP000243217"/>
    </source>
</evidence>
<dbReference type="GO" id="GO:0046872">
    <property type="term" value="F:metal ion binding"/>
    <property type="evidence" value="ECO:0007669"/>
    <property type="project" value="UniProtKB-KW"/>
</dbReference>
<protein>
    <recommendedName>
        <fullName evidence="8">DDE Tnp4 domain-containing protein</fullName>
    </recommendedName>
</protein>
<keyword evidence="7" id="KW-0539">Nucleus</keyword>
<evidence type="ECO:0000256" key="5">
    <source>
        <dbReference type="ARBA" id="ARBA00022723"/>
    </source>
</evidence>
<keyword evidence="10" id="KW-1185">Reference proteome</keyword>